<evidence type="ECO:0000256" key="1">
    <source>
        <dbReference type="SAM" id="MobiDB-lite"/>
    </source>
</evidence>
<protein>
    <submittedName>
        <fullName evidence="2">Uncharacterized protein</fullName>
    </submittedName>
</protein>
<sequence>MAGLAGDVEGIAAELGRRQRRERGAGDRHHGRGDDARRHLAIRQAAAARVVARAGRPRRVEEAGAAVLEAVVHPPQLPHALGEMRVEVAVEDAVADREVAVAAAAELDAVAEGGAGRDGLGVEVDGIRVALVHHPLVRVQMEDVRLLRTGMQVAEADRVAEIGVVDVGRVVRVARPGRAVALIGQEQRRVAIGPGAEEELLGAAFRAVAGDAGVAEGRRGHHQRTHAGHAVIDAHAVADLGERVVLVLQLGEALRRVHLVMHDDGELAEGAAAGAAEHGVAAGVGLAARRFGQHHHGVQVAVDNAVVAIEHGEDRHVAAADRPLLPVVQRGIGVAAVGDRPRRGAQLRLGDLGAVPGGAGRLDIHRGEEAEANLAAIALPAHRGGGGIGEVGALLRGAPARDGALPGLRQAAEVEAGPHRLRRAGVEGDTLASGQAGIHPRAAADRVHRALRRRDRQHIEPGDVEGSCAGARGIEAHRPRIGQALARWRPGIGGGMRRQPAAILARQAALLLPARRQQVLEAHLQAIALIGAQDERTRPLVGPQHHRAGAERAAALPRHHVVAQRVEQARGHEGAEAVQHIGLLQRHDVGGDDPPAQPVRWRRHGRRLGGRLRPVGGRDEAQDGEQAEAERGHCCPDRGRTMQHGDPHSMRAPRESSGLQRTGHLKSAQAATLLRRIVFRMMGSSGGGVATPRWPLPAS</sequence>
<proteinExistence type="predicted"/>
<feature type="compositionally biased region" description="Basic and acidic residues" evidence="1">
    <location>
        <begin position="22"/>
        <end position="38"/>
    </location>
</feature>
<dbReference type="OrthoDB" id="10021032at2"/>
<feature type="compositionally biased region" description="Basic and acidic residues" evidence="1">
    <location>
        <begin position="628"/>
        <end position="654"/>
    </location>
</feature>
<accession>A0A4R4DRC2</accession>
<comment type="caution">
    <text evidence="2">The sequence shown here is derived from an EMBL/GenBank/DDBJ whole genome shotgun (WGS) entry which is preliminary data.</text>
</comment>
<dbReference type="AlphaFoldDB" id="A0A4R4DRC2"/>
<evidence type="ECO:0000313" key="2">
    <source>
        <dbReference type="EMBL" id="TCZ64917.1"/>
    </source>
</evidence>
<evidence type="ECO:0000313" key="3">
    <source>
        <dbReference type="Proteomes" id="UP000295023"/>
    </source>
</evidence>
<feature type="region of interest" description="Disordered" evidence="1">
    <location>
        <begin position="605"/>
        <end position="664"/>
    </location>
</feature>
<organism evidence="2 3">
    <name type="scientific">Roseicella aquatilis</name>
    <dbReference type="NCBI Taxonomy" id="2527868"/>
    <lineage>
        <taxon>Bacteria</taxon>
        <taxon>Pseudomonadati</taxon>
        <taxon>Pseudomonadota</taxon>
        <taxon>Alphaproteobacteria</taxon>
        <taxon>Acetobacterales</taxon>
        <taxon>Roseomonadaceae</taxon>
        <taxon>Roseicella</taxon>
    </lineage>
</organism>
<gene>
    <name evidence="2" type="ORF">EXY23_05985</name>
</gene>
<name>A0A4R4DRC2_9PROT</name>
<feature type="region of interest" description="Disordered" evidence="1">
    <location>
        <begin position="1"/>
        <end position="39"/>
    </location>
</feature>
<reference evidence="2 3" key="1">
    <citation type="submission" date="2019-03" db="EMBL/GenBank/DDBJ databases">
        <title>Paracraurococcus aquatilis NE82 genome sequence.</title>
        <authorList>
            <person name="Zhao Y."/>
            <person name="Du Z."/>
        </authorList>
    </citation>
    <scope>NUCLEOTIDE SEQUENCE [LARGE SCALE GENOMIC DNA]</scope>
    <source>
        <strain evidence="2 3">NE82</strain>
    </source>
</reference>
<dbReference type="Proteomes" id="UP000295023">
    <property type="component" value="Unassembled WGS sequence"/>
</dbReference>
<keyword evidence="3" id="KW-1185">Reference proteome</keyword>
<dbReference type="EMBL" id="SKBM01000004">
    <property type="protein sequence ID" value="TCZ64917.1"/>
    <property type="molecule type" value="Genomic_DNA"/>
</dbReference>